<name>A0A956NFF8_UNCEI</name>
<dbReference type="AlphaFoldDB" id="A0A956NFF8"/>
<accession>A0A956NFF8</accession>
<evidence type="ECO:0008006" key="3">
    <source>
        <dbReference type="Google" id="ProtNLM"/>
    </source>
</evidence>
<dbReference type="Gene3D" id="2.60.40.4070">
    <property type="match status" value="1"/>
</dbReference>
<proteinExistence type="predicted"/>
<protein>
    <recommendedName>
        <fullName evidence="3">FlgD Ig-like domain-containing protein</fullName>
    </recommendedName>
</protein>
<gene>
    <name evidence="1" type="ORF">KDA27_13800</name>
</gene>
<comment type="caution">
    <text evidence="1">The sequence shown here is derived from an EMBL/GenBank/DDBJ whole genome shotgun (WGS) entry which is preliminary data.</text>
</comment>
<reference evidence="1" key="1">
    <citation type="submission" date="2020-04" db="EMBL/GenBank/DDBJ databases">
        <authorList>
            <person name="Zhang T."/>
        </authorList>
    </citation>
    <scope>NUCLEOTIDE SEQUENCE</scope>
    <source>
        <strain evidence="1">HKST-UBA02</strain>
    </source>
</reference>
<organism evidence="1 2">
    <name type="scientific">Eiseniibacteriota bacterium</name>
    <dbReference type="NCBI Taxonomy" id="2212470"/>
    <lineage>
        <taxon>Bacteria</taxon>
        <taxon>Candidatus Eiseniibacteriota</taxon>
    </lineage>
</organism>
<evidence type="ECO:0000313" key="2">
    <source>
        <dbReference type="Proteomes" id="UP000739538"/>
    </source>
</evidence>
<evidence type="ECO:0000313" key="1">
    <source>
        <dbReference type="EMBL" id="MCA9756873.1"/>
    </source>
</evidence>
<reference evidence="1" key="2">
    <citation type="journal article" date="2021" name="Microbiome">
        <title>Successional dynamics and alternative stable states in a saline activated sludge microbial community over 9 years.</title>
        <authorList>
            <person name="Wang Y."/>
            <person name="Ye J."/>
            <person name="Ju F."/>
            <person name="Liu L."/>
            <person name="Boyd J.A."/>
            <person name="Deng Y."/>
            <person name="Parks D.H."/>
            <person name="Jiang X."/>
            <person name="Yin X."/>
            <person name="Woodcroft B.J."/>
            <person name="Tyson G.W."/>
            <person name="Hugenholtz P."/>
            <person name="Polz M.F."/>
            <person name="Zhang T."/>
        </authorList>
    </citation>
    <scope>NUCLEOTIDE SEQUENCE</scope>
    <source>
        <strain evidence="1">HKST-UBA02</strain>
    </source>
</reference>
<dbReference type="Proteomes" id="UP000739538">
    <property type="component" value="Unassembled WGS sequence"/>
</dbReference>
<sequence length="384" mass="41968">MRTFRGESPILSMLLTSGATLGLLTLIVPAAHASFDWLVRSETLHLGDNAPGNDCDPPPPYGMEWDTTLTKFQVFDGVFIAEVASVADPGASVYLNDILLGEFPISSDPGNCDQYDWVVFPATGIPMTGSDVLRIEAAGPNPEDRDDIWIRNIGFQMDRFSFAVGKDQTIDLRADTFGDDGRPIEIRGADAGHYKFWVADDEGCSRWYSGGPCYGEVAFTFFNVVSYEGNDVGNRDLVQDTFVPGVFGLTDVEFRDNGSLYAYLTDTGNVDNSGQFTVYVEQPVVATLPESPSATAIDWLEIQGNPGSQPRFLLSSPLDEPTGVVLVDVQGRRVAQFRDDSGTGLTSWTWDGRGLDGQRLPSGVYFYLAQSGREYARGNVVLTR</sequence>
<dbReference type="EMBL" id="JAGQHS010000070">
    <property type="protein sequence ID" value="MCA9756873.1"/>
    <property type="molecule type" value="Genomic_DNA"/>
</dbReference>